<dbReference type="Gene3D" id="3.40.50.720">
    <property type="entry name" value="NAD(P)-binding Rossmann-like Domain"/>
    <property type="match status" value="1"/>
</dbReference>
<evidence type="ECO:0000256" key="1">
    <source>
        <dbReference type="ARBA" id="ARBA00006484"/>
    </source>
</evidence>
<dbReference type="EC" id="1.3.1.-" evidence="5"/>
<dbReference type="PRINTS" id="PR00080">
    <property type="entry name" value="SDRFAMILY"/>
</dbReference>
<keyword evidence="2 5" id="KW-0560">Oxidoreductase</keyword>
<dbReference type="PANTHER" id="PTHR44196">
    <property type="entry name" value="DEHYDROGENASE/REDUCTASE SDR FAMILY MEMBER 7B"/>
    <property type="match status" value="1"/>
</dbReference>
<dbReference type="FunFam" id="3.40.50.720:FF:000084">
    <property type="entry name" value="Short-chain dehydrogenase reductase"/>
    <property type="match status" value="1"/>
</dbReference>
<proteinExistence type="inferred from homology"/>
<dbReference type="InterPro" id="IPR057326">
    <property type="entry name" value="KR_dom"/>
</dbReference>
<keyword evidence="6" id="KW-1185">Reference proteome</keyword>
<dbReference type="SUPFAM" id="SSF51735">
    <property type="entry name" value="NAD(P)-binding Rossmann-fold domains"/>
    <property type="match status" value="1"/>
</dbReference>
<dbReference type="GO" id="GO:0016020">
    <property type="term" value="C:membrane"/>
    <property type="evidence" value="ECO:0007669"/>
    <property type="project" value="TreeGrafter"/>
</dbReference>
<dbReference type="PRINTS" id="PR00081">
    <property type="entry name" value="GDHRDH"/>
</dbReference>
<gene>
    <name evidence="5" type="primary">actIII_2</name>
    <name evidence="5" type="ORF">KOR34_18360</name>
</gene>
<accession>A0A5C5VFK8</accession>
<comment type="caution">
    <text evidence="5">The sequence shown here is derived from an EMBL/GenBank/DDBJ whole genome shotgun (WGS) entry which is preliminary data.</text>
</comment>
<protein>
    <submittedName>
        <fullName evidence="5">Putative ketoacyl reductase</fullName>
        <ecNumber evidence="5">1.3.1.-</ecNumber>
    </submittedName>
</protein>
<sequence length="343" mass="36640">MRVSNALALAATGVAAFYAARAALRRTRHFDWQGKTALVTGGSRGLGLVLARKLADQGVNVVIVARTQADLDAAEAELRQRGEVMSIVCDVQDPEEVELAVAQAQQRFGSIDLLFNVAGVIHVGPLDAMTLDDFHDAMATNCWGTLHAALAVLPGMRSRGWGRIVNIASVGGLRAVPHMLPYAASKFAQVGLSKGLRAELAADGILVSTVCPSLMRTGSPRNAIFKGQHRKEYAWFSIGDSLPVLSMNAETAADQILAACQGGVGEVVLRENANVGVLLQSLFPTLTQEALSAAARLLPEMGGIGRHSARGYDSQSEWSPSWLTQLNEQAAVRNNQMRQHAIR</sequence>
<dbReference type="RefSeq" id="WP_146564183.1">
    <property type="nucleotide sequence ID" value="NZ_SIHJ01000001.1"/>
</dbReference>
<reference evidence="5 6" key="1">
    <citation type="submission" date="2019-02" db="EMBL/GenBank/DDBJ databases">
        <title>Deep-cultivation of Planctomycetes and their phenomic and genomic characterization uncovers novel biology.</title>
        <authorList>
            <person name="Wiegand S."/>
            <person name="Jogler M."/>
            <person name="Boedeker C."/>
            <person name="Pinto D."/>
            <person name="Vollmers J."/>
            <person name="Rivas-Marin E."/>
            <person name="Kohn T."/>
            <person name="Peeters S.H."/>
            <person name="Heuer A."/>
            <person name="Rast P."/>
            <person name="Oberbeckmann S."/>
            <person name="Bunk B."/>
            <person name="Jeske O."/>
            <person name="Meyerdierks A."/>
            <person name="Storesund J.E."/>
            <person name="Kallscheuer N."/>
            <person name="Luecker S."/>
            <person name="Lage O.M."/>
            <person name="Pohl T."/>
            <person name="Merkel B.J."/>
            <person name="Hornburger P."/>
            <person name="Mueller R.-W."/>
            <person name="Bruemmer F."/>
            <person name="Labrenz M."/>
            <person name="Spormann A.M."/>
            <person name="Op Den Camp H."/>
            <person name="Overmann J."/>
            <person name="Amann R."/>
            <person name="Jetten M.S.M."/>
            <person name="Mascher T."/>
            <person name="Medema M.H."/>
            <person name="Devos D.P."/>
            <person name="Kaster A.-K."/>
            <person name="Ovreas L."/>
            <person name="Rohde M."/>
            <person name="Galperin M.Y."/>
            <person name="Jogler C."/>
        </authorList>
    </citation>
    <scope>NUCLEOTIDE SEQUENCE [LARGE SCALE GENOMIC DNA]</scope>
    <source>
        <strain evidence="5 6">KOR34</strain>
    </source>
</reference>
<dbReference type="EMBL" id="SIHJ01000001">
    <property type="protein sequence ID" value="TWT36891.1"/>
    <property type="molecule type" value="Genomic_DNA"/>
</dbReference>
<evidence type="ECO:0000256" key="2">
    <source>
        <dbReference type="ARBA" id="ARBA00023002"/>
    </source>
</evidence>
<dbReference type="CDD" id="cd05233">
    <property type="entry name" value="SDR_c"/>
    <property type="match status" value="1"/>
</dbReference>
<evidence type="ECO:0000256" key="3">
    <source>
        <dbReference type="RuleBase" id="RU000363"/>
    </source>
</evidence>
<dbReference type="Proteomes" id="UP000316714">
    <property type="component" value="Unassembled WGS sequence"/>
</dbReference>
<dbReference type="GO" id="GO:0016491">
    <property type="term" value="F:oxidoreductase activity"/>
    <property type="evidence" value="ECO:0007669"/>
    <property type="project" value="UniProtKB-KW"/>
</dbReference>
<evidence type="ECO:0000259" key="4">
    <source>
        <dbReference type="SMART" id="SM00822"/>
    </source>
</evidence>
<dbReference type="PANTHER" id="PTHR44196:SF1">
    <property type="entry name" value="DEHYDROGENASE_REDUCTASE SDR FAMILY MEMBER 7B"/>
    <property type="match status" value="1"/>
</dbReference>
<evidence type="ECO:0000313" key="6">
    <source>
        <dbReference type="Proteomes" id="UP000316714"/>
    </source>
</evidence>
<dbReference type="OrthoDB" id="151996at2"/>
<dbReference type="SMART" id="SM00822">
    <property type="entry name" value="PKS_KR"/>
    <property type="match status" value="1"/>
</dbReference>
<dbReference type="Pfam" id="PF00106">
    <property type="entry name" value="adh_short"/>
    <property type="match status" value="1"/>
</dbReference>
<organism evidence="5 6">
    <name type="scientific">Posidoniimonas corsicana</name>
    <dbReference type="NCBI Taxonomy" id="1938618"/>
    <lineage>
        <taxon>Bacteria</taxon>
        <taxon>Pseudomonadati</taxon>
        <taxon>Planctomycetota</taxon>
        <taxon>Planctomycetia</taxon>
        <taxon>Pirellulales</taxon>
        <taxon>Lacipirellulaceae</taxon>
        <taxon>Posidoniimonas</taxon>
    </lineage>
</organism>
<dbReference type="AlphaFoldDB" id="A0A5C5VFK8"/>
<dbReference type="InterPro" id="IPR036291">
    <property type="entry name" value="NAD(P)-bd_dom_sf"/>
</dbReference>
<dbReference type="InterPro" id="IPR002347">
    <property type="entry name" value="SDR_fam"/>
</dbReference>
<comment type="similarity">
    <text evidence="1 3">Belongs to the short-chain dehydrogenases/reductases (SDR) family.</text>
</comment>
<feature type="domain" description="Ketoreductase" evidence="4">
    <location>
        <begin position="35"/>
        <end position="208"/>
    </location>
</feature>
<name>A0A5C5VFK8_9BACT</name>
<evidence type="ECO:0000313" key="5">
    <source>
        <dbReference type="EMBL" id="TWT36891.1"/>
    </source>
</evidence>